<evidence type="ECO:0000313" key="6">
    <source>
        <dbReference type="Proteomes" id="UP000004508"/>
    </source>
</evidence>
<keyword evidence="3" id="KW-0804">Transcription</keyword>
<dbReference type="CDD" id="cd06267">
    <property type="entry name" value="PBP1_LacI_sugar_binding-like"/>
    <property type="match status" value="1"/>
</dbReference>
<gene>
    <name evidence="5" type="ORF">Krac_5188</name>
</gene>
<evidence type="ECO:0000256" key="2">
    <source>
        <dbReference type="ARBA" id="ARBA00023125"/>
    </source>
</evidence>
<dbReference type="GO" id="GO:0000976">
    <property type="term" value="F:transcription cis-regulatory region binding"/>
    <property type="evidence" value="ECO:0007669"/>
    <property type="project" value="TreeGrafter"/>
</dbReference>
<dbReference type="STRING" id="485913.Krac_5188"/>
<name>D6TV67_KTERA</name>
<dbReference type="Pfam" id="PF13377">
    <property type="entry name" value="Peripla_BP_3"/>
    <property type="match status" value="1"/>
</dbReference>
<dbReference type="RefSeq" id="WP_007915450.1">
    <property type="nucleotide sequence ID" value="NZ_ADVG01000003.1"/>
</dbReference>
<dbReference type="PANTHER" id="PTHR30146">
    <property type="entry name" value="LACI-RELATED TRANSCRIPTIONAL REPRESSOR"/>
    <property type="match status" value="1"/>
</dbReference>
<comment type="caution">
    <text evidence="5">The sequence shown here is derived from an EMBL/GenBank/DDBJ whole genome shotgun (WGS) entry which is preliminary data.</text>
</comment>
<dbReference type="GO" id="GO:0003700">
    <property type="term" value="F:DNA-binding transcription factor activity"/>
    <property type="evidence" value="ECO:0007669"/>
    <property type="project" value="TreeGrafter"/>
</dbReference>
<dbReference type="CDD" id="cd01392">
    <property type="entry name" value="HTH_LacI"/>
    <property type="match status" value="1"/>
</dbReference>
<dbReference type="InterPro" id="IPR010982">
    <property type="entry name" value="Lambda_DNA-bd_dom_sf"/>
</dbReference>
<organism evidence="5 6">
    <name type="scientific">Ktedonobacter racemifer DSM 44963</name>
    <dbReference type="NCBI Taxonomy" id="485913"/>
    <lineage>
        <taxon>Bacteria</taxon>
        <taxon>Bacillati</taxon>
        <taxon>Chloroflexota</taxon>
        <taxon>Ktedonobacteria</taxon>
        <taxon>Ktedonobacterales</taxon>
        <taxon>Ktedonobacteraceae</taxon>
        <taxon>Ktedonobacter</taxon>
    </lineage>
</organism>
<dbReference type="EMBL" id="ADVG01000003">
    <property type="protein sequence ID" value="EFH84167.1"/>
    <property type="molecule type" value="Genomic_DNA"/>
</dbReference>
<keyword evidence="2" id="KW-0238">DNA-binding</keyword>
<dbReference type="Gene3D" id="3.40.50.2300">
    <property type="match status" value="2"/>
</dbReference>
<dbReference type="InterPro" id="IPR000843">
    <property type="entry name" value="HTH_LacI"/>
</dbReference>
<dbReference type="eggNOG" id="COG1609">
    <property type="taxonomic scope" value="Bacteria"/>
</dbReference>
<dbReference type="InterPro" id="IPR028082">
    <property type="entry name" value="Peripla_BP_I"/>
</dbReference>
<dbReference type="InParanoid" id="D6TV67"/>
<dbReference type="SUPFAM" id="SSF47413">
    <property type="entry name" value="lambda repressor-like DNA-binding domains"/>
    <property type="match status" value="1"/>
</dbReference>
<proteinExistence type="predicted"/>
<evidence type="ECO:0000313" key="5">
    <source>
        <dbReference type="EMBL" id="EFH84167.1"/>
    </source>
</evidence>
<dbReference type="OrthoDB" id="43195at2"/>
<dbReference type="SMART" id="SM00354">
    <property type="entry name" value="HTH_LACI"/>
    <property type="match status" value="1"/>
</dbReference>
<feature type="domain" description="HTH lacI-type" evidence="4">
    <location>
        <begin position="15"/>
        <end position="69"/>
    </location>
</feature>
<keyword evidence="1" id="KW-0805">Transcription regulation</keyword>
<accession>D6TV67</accession>
<evidence type="ECO:0000259" key="4">
    <source>
        <dbReference type="PROSITE" id="PS50932"/>
    </source>
</evidence>
<keyword evidence="6" id="KW-1185">Reference proteome</keyword>
<dbReference type="InterPro" id="IPR046335">
    <property type="entry name" value="LacI/GalR-like_sensor"/>
</dbReference>
<dbReference type="AlphaFoldDB" id="D6TV67"/>
<protein>
    <submittedName>
        <fullName evidence="5">Transcriptional regulator, LacI family</fullName>
    </submittedName>
</protein>
<dbReference type="Proteomes" id="UP000004508">
    <property type="component" value="Unassembled WGS sequence"/>
</dbReference>
<dbReference type="PROSITE" id="PS50932">
    <property type="entry name" value="HTH_LACI_2"/>
    <property type="match status" value="1"/>
</dbReference>
<evidence type="ECO:0000256" key="1">
    <source>
        <dbReference type="ARBA" id="ARBA00023015"/>
    </source>
</evidence>
<dbReference type="Gene3D" id="1.10.260.40">
    <property type="entry name" value="lambda repressor-like DNA-binding domains"/>
    <property type="match status" value="1"/>
</dbReference>
<dbReference type="SUPFAM" id="SSF53822">
    <property type="entry name" value="Periplasmic binding protein-like I"/>
    <property type="match status" value="1"/>
</dbReference>
<sequence>MKIRAFSQSLPLQRVNQRDIAERAGVSISTVSRVLNNVSGISPELRQHVMGIATELGYYDSASTARLEHIGLFTTTFNPGSNLDTFNTNILHGVEGECRQHDIQLSYSIFEENKAGTAFMLKKIRERQVEGALLISVNEREIVEQLLNLNIPTALINVDQSDLPVDTFLPDNFGGGLQATRHLIAQGHRHILHITKPATVNRRTLYRRNEGYRSALQEADIPFDPRLVLECPLGVEEVQSALRDLLMSGEPLFTAIFCVNDASAIGAMRALQEAGLRVPEDVSVIGFDDIPTASLLTPALTTMRVDCKEMGLLATRRLVDRYHRPEATPTRVEIATQLISRQSVGPAPTAKRR</sequence>
<dbReference type="Pfam" id="PF00356">
    <property type="entry name" value="LacI"/>
    <property type="match status" value="1"/>
</dbReference>
<dbReference type="PANTHER" id="PTHR30146:SF109">
    <property type="entry name" value="HTH-TYPE TRANSCRIPTIONAL REGULATOR GALS"/>
    <property type="match status" value="1"/>
</dbReference>
<evidence type="ECO:0000256" key="3">
    <source>
        <dbReference type="ARBA" id="ARBA00023163"/>
    </source>
</evidence>
<reference evidence="5 6" key="1">
    <citation type="journal article" date="2011" name="Stand. Genomic Sci.">
        <title>Non-contiguous finished genome sequence and contextual data of the filamentous soil bacterium Ktedonobacter racemifer type strain (SOSP1-21).</title>
        <authorList>
            <person name="Chang Y.J."/>
            <person name="Land M."/>
            <person name="Hauser L."/>
            <person name="Chertkov O."/>
            <person name="Del Rio T.G."/>
            <person name="Nolan M."/>
            <person name="Copeland A."/>
            <person name="Tice H."/>
            <person name="Cheng J.F."/>
            <person name="Lucas S."/>
            <person name="Han C."/>
            <person name="Goodwin L."/>
            <person name="Pitluck S."/>
            <person name="Ivanova N."/>
            <person name="Ovchinikova G."/>
            <person name="Pati A."/>
            <person name="Chen A."/>
            <person name="Palaniappan K."/>
            <person name="Mavromatis K."/>
            <person name="Liolios K."/>
            <person name="Brettin T."/>
            <person name="Fiebig A."/>
            <person name="Rohde M."/>
            <person name="Abt B."/>
            <person name="Goker M."/>
            <person name="Detter J.C."/>
            <person name="Woyke T."/>
            <person name="Bristow J."/>
            <person name="Eisen J.A."/>
            <person name="Markowitz V."/>
            <person name="Hugenholtz P."/>
            <person name="Kyrpides N.C."/>
            <person name="Klenk H.P."/>
            <person name="Lapidus A."/>
        </authorList>
    </citation>
    <scope>NUCLEOTIDE SEQUENCE [LARGE SCALE GENOMIC DNA]</scope>
    <source>
        <strain evidence="6">DSM 44963</strain>
    </source>
</reference>